<name>A0A8J7IVK4_9RHOB</name>
<sequence>MTCILPRFISQAVIVLSGALCVLYPASGIAETRAAPPLQCDRMMLLETVDMTLAEPQGPRFYRRQVADAAYLKIRYENMPWENAGAGARDFLEELTSRPDHRDSRVKNIQYSMATTAIGLNATLLLNDVDAEQAMTEAPLDLGRAVILTEGNQRFFDLMRGLIAQSDTQRSVWFDRLMGRQFASVLLDQDETFRLQFAEDAEAAGFYRLAVAVLATVEDTAPIEALISRHSKDALWGPISEGILDDGVLWPLISLRVTSGYDIFDKAVVYNPDGSFQEFREAYEDERYNVNHAVRSSITVQNAMHYSGLVTLLTNSGSPHQLNVHFFREMQAGFESGQINMRANSDAVWLHAWDILRSGLTREEYLHFYPDDQKYIEVLGMTAEPDAHEWTTQLEEILSSMQVPPVLGHFLQGEGGFFDLFDWVQARAISVDYLKGNGEVPVLRPEGISAGFDWDLWTATAQQIAGEQEEGAEMPLAQAKIYAEQLLLKQDVSAALEFIESYAPEPGRETRRWKAAFLRDLARRLDLACDAVLREVPVPHSSFGVYTFPDMSAH</sequence>
<protein>
    <submittedName>
        <fullName evidence="1">Uncharacterized protein</fullName>
    </submittedName>
</protein>
<reference evidence="1" key="1">
    <citation type="submission" date="2020-10" db="EMBL/GenBank/DDBJ databases">
        <title>Paenihalocynthiibacter styelae gen. nov., sp. nov., isolated from stalked sea squirt Styela clava.</title>
        <authorList>
            <person name="Kim Y.-O."/>
            <person name="Yoon J.-H."/>
        </authorList>
    </citation>
    <scope>NUCLEOTIDE SEQUENCE</scope>
    <source>
        <strain evidence="1">MYP1-1</strain>
    </source>
</reference>
<dbReference type="EMBL" id="JADCKQ010000001">
    <property type="protein sequence ID" value="MBI1492385.1"/>
    <property type="molecule type" value="Genomic_DNA"/>
</dbReference>
<dbReference type="Proteomes" id="UP000640583">
    <property type="component" value="Unassembled WGS sequence"/>
</dbReference>
<dbReference type="AlphaFoldDB" id="A0A8J7IVK4"/>
<evidence type="ECO:0000313" key="2">
    <source>
        <dbReference type="Proteomes" id="UP000640583"/>
    </source>
</evidence>
<proteinExistence type="predicted"/>
<comment type="caution">
    <text evidence="1">The sequence shown here is derived from an EMBL/GenBank/DDBJ whole genome shotgun (WGS) entry which is preliminary data.</text>
</comment>
<keyword evidence="2" id="KW-1185">Reference proteome</keyword>
<evidence type="ECO:0000313" key="1">
    <source>
        <dbReference type="EMBL" id="MBI1492385.1"/>
    </source>
</evidence>
<accession>A0A8J7IVK4</accession>
<organism evidence="1 2">
    <name type="scientific">Halocynthiibacter styelae</name>
    <dbReference type="NCBI Taxonomy" id="2761955"/>
    <lineage>
        <taxon>Bacteria</taxon>
        <taxon>Pseudomonadati</taxon>
        <taxon>Pseudomonadota</taxon>
        <taxon>Alphaproteobacteria</taxon>
        <taxon>Rhodobacterales</taxon>
        <taxon>Paracoccaceae</taxon>
        <taxon>Halocynthiibacter</taxon>
    </lineage>
</organism>
<dbReference type="RefSeq" id="WP_228847308.1">
    <property type="nucleotide sequence ID" value="NZ_JADCKQ010000001.1"/>
</dbReference>
<gene>
    <name evidence="1" type="ORF">H1D41_01900</name>
</gene>